<dbReference type="EMBL" id="QGUB01000003">
    <property type="protein sequence ID" value="PWW47000.1"/>
    <property type="molecule type" value="Genomic_DNA"/>
</dbReference>
<feature type="domain" description="DUF4398" evidence="3">
    <location>
        <begin position="30"/>
        <end position="107"/>
    </location>
</feature>
<keyword evidence="2" id="KW-0732">Signal</keyword>
<proteinExistence type="predicted"/>
<dbReference type="AlphaFoldDB" id="A0A317RGV6"/>
<feature type="signal peptide" evidence="2">
    <location>
        <begin position="1"/>
        <end position="20"/>
    </location>
</feature>
<reference evidence="4 5" key="1">
    <citation type="submission" date="2018-05" db="EMBL/GenBank/DDBJ databases">
        <title>Genomic Encyclopedia of Type Strains, Phase IV (KMG-IV): sequencing the most valuable type-strain genomes for metagenomic binning, comparative biology and taxonomic classification.</title>
        <authorList>
            <person name="Goeker M."/>
        </authorList>
    </citation>
    <scope>NUCLEOTIDE SEQUENCE [LARGE SCALE GENOMIC DNA]</scope>
    <source>
        <strain evidence="4 5">DSM 26006</strain>
    </source>
</reference>
<dbReference type="RefSeq" id="WP_019374294.1">
    <property type="nucleotide sequence ID" value="NZ_ALEE01000493.1"/>
</dbReference>
<evidence type="ECO:0000259" key="3">
    <source>
        <dbReference type="Pfam" id="PF14346"/>
    </source>
</evidence>
<organism evidence="4 5">
    <name type="scientific">Melaminivora alkalimesophila</name>
    <dbReference type="NCBI Taxonomy" id="1165852"/>
    <lineage>
        <taxon>Bacteria</taxon>
        <taxon>Pseudomonadati</taxon>
        <taxon>Pseudomonadota</taxon>
        <taxon>Betaproteobacteria</taxon>
        <taxon>Burkholderiales</taxon>
        <taxon>Comamonadaceae</taxon>
        <taxon>Melaminivora</taxon>
    </lineage>
</organism>
<evidence type="ECO:0000256" key="2">
    <source>
        <dbReference type="SAM" id="SignalP"/>
    </source>
</evidence>
<gene>
    <name evidence="4" type="ORF">DFR36_103276</name>
</gene>
<evidence type="ECO:0000313" key="4">
    <source>
        <dbReference type="EMBL" id="PWW47000.1"/>
    </source>
</evidence>
<evidence type="ECO:0000256" key="1">
    <source>
        <dbReference type="SAM" id="MobiDB-lite"/>
    </source>
</evidence>
<comment type="caution">
    <text evidence="4">The sequence shown here is derived from an EMBL/GenBank/DDBJ whole genome shotgun (WGS) entry which is preliminary data.</text>
</comment>
<feature type="region of interest" description="Disordered" evidence="1">
    <location>
        <begin position="95"/>
        <end position="145"/>
    </location>
</feature>
<sequence>MPHHALLRTAATALALAALAACSSTPKPTEEMAVGRATLDRVTAMPEVAQNAPVELQRARDKWMQAQRAMDNKDYKEARRLATEAEADARLAESKAEAVDSARTRRQVQDSIRSLQQEIDYRDRTAGTPVPPAVPPVAPAPAPLR</sequence>
<dbReference type="Gene3D" id="1.20.1270.390">
    <property type="match status" value="1"/>
</dbReference>
<dbReference type="Proteomes" id="UP000246483">
    <property type="component" value="Unassembled WGS sequence"/>
</dbReference>
<dbReference type="OrthoDB" id="8821433at2"/>
<protein>
    <submittedName>
        <fullName evidence="4">Uncharacterized protein DUF4398</fullName>
    </submittedName>
</protein>
<dbReference type="Pfam" id="PF14346">
    <property type="entry name" value="DUF4398"/>
    <property type="match status" value="1"/>
</dbReference>
<dbReference type="InterPro" id="IPR025511">
    <property type="entry name" value="DUF4398"/>
</dbReference>
<keyword evidence="5" id="KW-1185">Reference proteome</keyword>
<accession>A0A317RGV6</accession>
<evidence type="ECO:0000313" key="5">
    <source>
        <dbReference type="Proteomes" id="UP000246483"/>
    </source>
</evidence>
<feature type="chain" id="PRO_5016375304" evidence="2">
    <location>
        <begin position="21"/>
        <end position="145"/>
    </location>
</feature>
<feature type="compositionally biased region" description="Pro residues" evidence="1">
    <location>
        <begin position="129"/>
        <end position="145"/>
    </location>
</feature>
<name>A0A317RGV6_9BURK</name>